<protein>
    <recommendedName>
        <fullName evidence="9">GH16 domain-containing protein</fullName>
    </recommendedName>
</protein>
<evidence type="ECO:0008006" key="9">
    <source>
        <dbReference type="Google" id="ProtNLM"/>
    </source>
</evidence>
<dbReference type="PANTHER" id="PTHR10963">
    <property type="entry name" value="GLYCOSYL HYDROLASE-RELATED"/>
    <property type="match status" value="1"/>
</dbReference>
<dbReference type="InterPro" id="IPR043030">
    <property type="entry name" value="BGBP_N_sf"/>
</dbReference>
<evidence type="ECO:0000259" key="5">
    <source>
        <dbReference type="PROSITE" id="PS51762"/>
    </source>
</evidence>
<name>A0A9P0TIL4_PIEBR</name>
<feature type="chain" id="PRO_5040401489" description="GH16 domain-containing protein" evidence="4">
    <location>
        <begin position="19"/>
        <end position="483"/>
    </location>
</feature>
<gene>
    <name evidence="7" type="ORF">PIBRA_LOCUS9256</name>
</gene>
<proteinExistence type="inferred from homology"/>
<dbReference type="AlphaFoldDB" id="A0A9P0TIL4"/>
<keyword evidence="4" id="KW-0732">Signal</keyword>
<dbReference type="Gene3D" id="2.60.120.200">
    <property type="match status" value="1"/>
</dbReference>
<dbReference type="InterPro" id="IPR050546">
    <property type="entry name" value="Glycosyl_Hydrlase_16"/>
</dbReference>
<evidence type="ECO:0000256" key="3">
    <source>
        <dbReference type="ARBA" id="ARBA00022859"/>
    </source>
</evidence>
<comment type="caution">
    <text evidence="7">The sequence shown here is derived from an EMBL/GenBank/DDBJ whole genome shotgun (WGS) entry which is preliminary data.</text>
</comment>
<dbReference type="PROSITE" id="PS51762">
    <property type="entry name" value="GH16_2"/>
    <property type="match status" value="1"/>
</dbReference>
<dbReference type="SUPFAM" id="SSF49899">
    <property type="entry name" value="Concanavalin A-like lectins/glucanases"/>
    <property type="match status" value="1"/>
</dbReference>
<dbReference type="InterPro" id="IPR000757">
    <property type="entry name" value="Beta-glucanase-like"/>
</dbReference>
<evidence type="ECO:0000313" key="7">
    <source>
        <dbReference type="EMBL" id="CAH4032915.1"/>
    </source>
</evidence>
<comment type="similarity">
    <text evidence="1">Belongs to the insect beta-1,3-glucan binding protein family.</text>
</comment>
<dbReference type="PROSITE" id="PS51969">
    <property type="entry name" value="CBM39"/>
    <property type="match status" value="1"/>
</dbReference>
<dbReference type="InterPro" id="IPR013320">
    <property type="entry name" value="ConA-like_dom_sf"/>
</dbReference>
<dbReference type="GO" id="GO:0030246">
    <property type="term" value="F:carbohydrate binding"/>
    <property type="evidence" value="ECO:0007669"/>
    <property type="project" value="InterPro"/>
</dbReference>
<keyword evidence="3" id="KW-0391">Immunity</keyword>
<accession>A0A9P0TIL4</accession>
<feature type="domain" description="GH16" evidence="5">
    <location>
        <begin position="167"/>
        <end position="483"/>
    </location>
</feature>
<reference evidence="7" key="1">
    <citation type="submission" date="2022-05" db="EMBL/GenBank/DDBJ databases">
        <authorList>
            <person name="Okamura Y."/>
        </authorList>
    </citation>
    <scope>NUCLEOTIDE SEQUENCE</scope>
</reference>
<evidence type="ECO:0000256" key="1">
    <source>
        <dbReference type="ARBA" id="ARBA00008781"/>
    </source>
</evidence>
<feature type="signal peptide" evidence="4">
    <location>
        <begin position="1"/>
        <end position="18"/>
    </location>
</feature>
<sequence length="483" mass="55126">MAVTRIVLFILLILPALAQDSFTQITVQAFKPKGFRIYLPGDAKIKFLRIHVQLNSTIQKYRFDEFVFHETEGYWVFEKPDIKLRVDDELQYDIFFCTNNSIISDPSEDNNMQLFCNGHAKGGTYNVTNLDKRTELPPVYNRECLSKFRLTQVPNGEVCAGDVLLEEHFDDLLNPELWEVEHYIPMDHPEHPFVSYQNIDSGTVHVSGGALNIQAMVQTELQGYNQEFLYKGSLDLYSGCTGRVCGMHAMGPMILPPIVSGRVRSRVPFKYGTIHIRAKMPIGDWIYPEMLLEPLVNKYGSMFYSSGALKIAMARGNRNLNDTTYNSKVLQGRPILNSKCKRVFDYHKNQRTDNSSWGDDFHVYSLTWQPGQIQLSIDGRPWVTYTPGSSGLRSWLPKACRQDWYTLLNGPKIAPFDQHFYLSLGVAVGGTFEFPDNVVASYGKPWKNSDSGAARDFWKARLDWLPTWTQPVLAVDYVKIVAI</sequence>
<evidence type="ECO:0000256" key="4">
    <source>
        <dbReference type="SAM" id="SignalP"/>
    </source>
</evidence>
<dbReference type="GO" id="GO:0004553">
    <property type="term" value="F:hydrolase activity, hydrolyzing O-glycosyl compounds"/>
    <property type="evidence" value="ECO:0007669"/>
    <property type="project" value="InterPro"/>
</dbReference>
<evidence type="ECO:0000259" key="6">
    <source>
        <dbReference type="PROSITE" id="PS51969"/>
    </source>
</evidence>
<keyword evidence="8" id="KW-1185">Reference proteome</keyword>
<dbReference type="Pfam" id="PF15886">
    <property type="entry name" value="CBM39"/>
    <property type="match status" value="1"/>
</dbReference>
<evidence type="ECO:0000313" key="8">
    <source>
        <dbReference type="Proteomes" id="UP001152562"/>
    </source>
</evidence>
<keyword evidence="2" id="KW-0399">Innate immunity</keyword>
<evidence type="ECO:0000256" key="2">
    <source>
        <dbReference type="ARBA" id="ARBA00022588"/>
    </source>
</evidence>
<dbReference type="InterPro" id="IPR031756">
    <property type="entry name" value="BGBP_N"/>
</dbReference>
<dbReference type="EMBL" id="CALOZG010000029">
    <property type="protein sequence ID" value="CAH4032915.1"/>
    <property type="molecule type" value="Genomic_DNA"/>
</dbReference>
<dbReference type="PANTHER" id="PTHR10963:SF60">
    <property type="entry name" value="GRAM-NEGATIVE BACTERIA-BINDING PROTEIN 1-RELATED"/>
    <property type="match status" value="1"/>
</dbReference>
<dbReference type="GO" id="GO:0005975">
    <property type="term" value="P:carbohydrate metabolic process"/>
    <property type="evidence" value="ECO:0007669"/>
    <property type="project" value="InterPro"/>
</dbReference>
<dbReference type="GO" id="GO:0045087">
    <property type="term" value="P:innate immune response"/>
    <property type="evidence" value="ECO:0007669"/>
    <property type="project" value="UniProtKB-KW"/>
</dbReference>
<dbReference type="Gene3D" id="2.60.40.2140">
    <property type="entry name" value="Beta-1,3-glucan-recognition protein, N-terminal domain"/>
    <property type="match status" value="1"/>
</dbReference>
<dbReference type="Proteomes" id="UP001152562">
    <property type="component" value="Unassembled WGS sequence"/>
</dbReference>
<feature type="domain" description="CBM39" evidence="6">
    <location>
        <begin position="20"/>
        <end position="121"/>
    </location>
</feature>
<organism evidence="7 8">
    <name type="scientific">Pieris brassicae</name>
    <name type="common">White butterfly</name>
    <name type="synonym">Large white butterfly</name>
    <dbReference type="NCBI Taxonomy" id="7116"/>
    <lineage>
        <taxon>Eukaryota</taxon>
        <taxon>Metazoa</taxon>
        <taxon>Ecdysozoa</taxon>
        <taxon>Arthropoda</taxon>
        <taxon>Hexapoda</taxon>
        <taxon>Insecta</taxon>
        <taxon>Pterygota</taxon>
        <taxon>Neoptera</taxon>
        <taxon>Endopterygota</taxon>
        <taxon>Lepidoptera</taxon>
        <taxon>Glossata</taxon>
        <taxon>Ditrysia</taxon>
        <taxon>Papilionoidea</taxon>
        <taxon>Pieridae</taxon>
        <taxon>Pierinae</taxon>
        <taxon>Pieris</taxon>
    </lineage>
</organism>